<evidence type="ECO:0000313" key="5">
    <source>
        <dbReference type="Proteomes" id="UP000231655"/>
    </source>
</evidence>
<evidence type="ECO:0000313" key="4">
    <source>
        <dbReference type="EMBL" id="SNY54903.1"/>
    </source>
</evidence>
<reference evidence="4 5" key="1">
    <citation type="submission" date="2017-09" db="EMBL/GenBank/DDBJ databases">
        <authorList>
            <person name="Ehlers B."/>
            <person name="Leendertz F.H."/>
        </authorList>
    </citation>
    <scope>NUCLEOTIDE SEQUENCE [LARGE SCALE GENOMIC DNA]</scope>
    <source>
        <strain evidence="4 5">CGMCC 1.12662</strain>
    </source>
</reference>
<reference evidence="3 6" key="2">
    <citation type="journal article" date="2018" name="Int. J. Syst. Evol. Microbiol.">
        <title>Pseudooceanicola lipolyticus sp. nov., a marine alphaproteobacterium, reclassification of Oceanicola flagellatus as Pseudooceanicola flagellatus comb. nov. and emended description of the genus Pseudooceanicola.</title>
        <authorList>
            <person name="Huang M.-M."/>
            <person name="Guo L.-L."/>
            <person name="Wu Y.-H."/>
            <person name="Lai Q.-L."/>
            <person name="Shao Z.-Z."/>
            <person name="Wang C.-S."/>
            <person name="Wu M."/>
            <person name="Xu X.-W."/>
        </authorList>
    </citation>
    <scope>NUCLEOTIDE SEQUENCE [LARGE SCALE GENOMIC DNA]</scope>
    <source>
        <strain evidence="3 6">Ar-45</strain>
    </source>
</reference>
<dbReference type="Pfam" id="PF13472">
    <property type="entry name" value="Lipase_GDSL_2"/>
    <property type="match status" value="1"/>
</dbReference>
<feature type="chain" id="PRO_5013171144" evidence="1">
    <location>
        <begin position="17"/>
        <end position="216"/>
    </location>
</feature>
<keyword evidence="4" id="KW-0378">Hydrolase</keyword>
<proteinExistence type="predicted"/>
<accession>A0A285J4B8</accession>
<sequence length="216" mass="22510">MRILILLSLLFLSACGRGVPDGARVVVAGDSVMAWNRSAGASVADALEARLGTPVGDVSLPLAEVMGGVGPLNIPNQLGGVSAEWVVLNGGANDLSTGCDCTDCDAVLGRLISEDGAQGAIPALVADLRQSGARVVWADYYTSPRYAGTECSATYRDLAARLARMAARDPGVSLVDMDDVFDPSDLSLFAGDRLHPSKIGSERIARLIAPEIQLTR</sequence>
<evidence type="ECO:0000313" key="6">
    <source>
        <dbReference type="Proteomes" id="UP000231702"/>
    </source>
</evidence>
<dbReference type="Proteomes" id="UP000231702">
    <property type="component" value="Unassembled WGS sequence"/>
</dbReference>
<dbReference type="InterPro" id="IPR036514">
    <property type="entry name" value="SGNH_hydro_sf"/>
</dbReference>
<feature type="domain" description="SGNH hydrolase-type esterase" evidence="2">
    <location>
        <begin position="28"/>
        <end position="202"/>
    </location>
</feature>
<gene>
    <name evidence="3" type="ORF">CVM39_07120</name>
    <name evidence="4" type="ORF">SAMN06297129_2939</name>
</gene>
<protein>
    <submittedName>
        <fullName evidence="4">GDSL-like Lipase/Acylhydrolase family protein</fullName>
    </submittedName>
    <submittedName>
        <fullName evidence="3">SGNH/GDSL hydrolase family protein</fullName>
    </submittedName>
</protein>
<dbReference type="EMBL" id="PGTD01000015">
    <property type="protein sequence ID" value="PJE29981.1"/>
    <property type="molecule type" value="Genomic_DNA"/>
</dbReference>
<dbReference type="OrthoDB" id="7840049at2"/>
<keyword evidence="1" id="KW-0732">Signal</keyword>
<dbReference type="CDD" id="cd00229">
    <property type="entry name" value="SGNH_hydrolase"/>
    <property type="match status" value="1"/>
</dbReference>
<keyword evidence="6" id="KW-1185">Reference proteome</keyword>
<dbReference type="Gene3D" id="3.40.50.1110">
    <property type="entry name" value="SGNH hydrolase"/>
    <property type="match status" value="1"/>
</dbReference>
<dbReference type="PROSITE" id="PS51257">
    <property type="entry name" value="PROKAR_LIPOPROTEIN"/>
    <property type="match status" value="1"/>
</dbReference>
<dbReference type="GO" id="GO:0016788">
    <property type="term" value="F:hydrolase activity, acting on ester bonds"/>
    <property type="evidence" value="ECO:0007669"/>
    <property type="project" value="UniProtKB-ARBA"/>
</dbReference>
<feature type="signal peptide" evidence="1">
    <location>
        <begin position="1"/>
        <end position="16"/>
    </location>
</feature>
<evidence type="ECO:0000256" key="1">
    <source>
        <dbReference type="SAM" id="SignalP"/>
    </source>
</evidence>
<dbReference type="InterPro" id="IPR013830">
    <property type="entry name" value="SGNH_hydro"/>
</dbReference>
<dbReference type="Proteomes" id="UP000231655">
    <property type="component" value="Unassembled WGS sequence"/>
</dbReference>
<name>A0A285J4B8_9RHOB</name>
<dbReference type="EMBL" id="OBEA01000005">
    <property type="protein sequence ID" value="SNY54903.1"/>
    <property type="molecule type" value="Genomic_DNA"/>
</dbReference>
<evidence type="ECO:0000313" key="3">
    <source>
        <dbReference type="EMBL" id="PJE29981.1"/>
    </source>
</evidence>
<dbReference type="SUPFAM" id="SSF52266">
    <property type="entry name" value="SGNH hydrolase"/>
    <property type="match status" value="1"/>
</dbReference>
<evidence type="ECO:0000259" key="2">
    <source>
        <dbReference type="Pfam" id="PF13472"/>
    </source>
</evidence>
<dbReference type="AlphaFoldDB" id="A0A285J4B8"/>
<dbReference type="RefSeq" id="WP_097146691.1">
    <property type="nucleotide sequence ID" value="NZ_OBEA01000005.1"/>
</dbReference>
<organism evidence="4 5">
    <name type="scientific">Pseudooceanicola antarcticus</name>
    <dbReference type="NCBI Taxonomy" id="1247613"/>
    <lineage>
        <taxon>Bacteria</taxon>
        <taxon>Pseudomonadati</taxon>
        <taxon>Pseudomonadota</taxon>
        <taxon>Alphaproteobacteria</taxon>
        <taxon>Rhodobacterales</taxon>
        <taxon>Paracoccaceae</taxon>
        <taxon>Pseudooceanicola</taxon>
    </lineage>
</organism>